<feature type="domain" description="Multidrug resistance protein MdtA-like alpha-helical hairpin" evidence="3">
    <location>
        <begin position="104"/>
        <end position="165"/>
    </location>
</feature>
<dbReference type="Gene3D" id="2.40.420.20">
    <property type="match status" value="1"/>
</dbReference>
<accession>A0A0H4J3X9</accession>
<feature type="domain" description="YknX-like C-terminal permuted SH3-like" evidence="5">
    <location>
        <begin position="284"/>
        <end position="349"/>
    </location>
</feature>
<proteinExistence type="inferred from homology"/>
<protein>
    <submittedName>
        <fullName evidence="6">Uncharacterized protein</fullName>
    </submittedName>
</protein>
<evidence type="ECO:0000259" key="5">
    <source>
        <dbReference type="Pfam" id="PF25989"/>
    </source>
</evidence>
<keyword evidence="7" id="KW-1185">Reference proteome</keyword>
<name>A0A0H4J3X9_9PROT</name>
<dbReference type="OrthoDB" id="9806939at2"/>
<gene>
    <name evidence="6" type="ORF">VI33_02725</name>
</gene>
<dbReference type="PATRIC" id="fig|1623450.3.peg.540"/>
<keyword evidence="2" id="KW-0175">Coiled coil</keyword>
<dbReference type="NCBIfam" id="TIGR01730">
    <property type="entry name" value="RND_mfp"/>
    <property type="match status" value="1"/>
</dbReference>
<dbReference type="Pfam" id="PF25876">
    <property type="entry name" value="HH_MFP_RND"/>
    <property type="match status" value="1"/>
</dbReference>
<dbReference type="InterPro" id="IPR058625">
    <property type="entry name" value="MdtA-like_BSH"/>
</dbReference>
<evidence type="ECO:0000259" key="4">
    <source>
        <dbReference type="Pfam" id="PF25917"/>
    </source>
</evidence>
<dbReference type="PANTHER" id="PTHR30469">
    <property type="entry name" value="MULTIDRUG RESISTANCE PROTEIN MDTA"/>
    <property type="match status" value="1"/>
</dbReference>
<evidence type="ECO:0000256" key="1">
    <source>
        <dbReference type="ARBA" id="ARBA00009477"/>
    </source>
</evidence>
<dbReference type="Gene3D" id="2.40.50.100">
    <property type="match status" value="1"/>
</dbReference>
<dbReference type="AlphaFoldDB" id="A0A0H4J3X9"/>
<dbReference type="InterPro" id="IPR058624">
    <property type="entry name" value="MdtA-like_HH"/>
</dbReference>
<sequence>MKLNILALFFIFLIVSCSKTDEADSKDSKSKDIYVTTTKSKIMEFRYQESAIGSIEGIIDPTVASEVAGKITKIFVRPGTTVEKGQIMAEVDGTDTSYQLSLSEAEVKKLQARLNNQKITYERNLKLVDENFISPNALETIEVQIEETKEELKSAEARLGLARMNDSRTKIFAPIPGKVEKQIISIGDYVKIGDPLYQIINNKKLRAHVMFPEKLAHILKPGIEITLETPTTESSYTTTIQELKPQIIADSRSIDVIADIEKQDDWQAGASVKGTIVFDKKDSVSVPEPSVVLRPSGSIVYEALNGKAIARNVKTGITQDGWIEIIDGLEANKDIIVDGAGYLTNDAKIIIKENDPA</sequence>
<organism evidence="6 7">
    <name type="scientific">Methylophilales bacterium MBRS-H7</name>
    <dbReference type="NCBI Taxonomy" id="1623450"/>
    <lineage>
        <taxon>Bacteria</taxon>
        <taxon>Pseudomonadati</taxon>
        <taxon>Pseudomonadota</taxon>
        <taxon>Betaproteobacteria</taxon>
        <taxon>Nitrosomonadales</taxon>
        <taxon>OM43 clade</taxon>
    </lineage>
</organism>
<reference evidence="6 7" key="1">
    <citation type="submission" date="2015-03" db="EMBL/GenBank/DDBJ databases">
        <title>Comparative analysis of the OM43 clade including a novel species from Red Sea uncovers genomic and metabolic diversity among marine methylotrophs.</title>
        <authorList>
            <person name="Jimenez-Infante F."/>
            <person name="Ngugi D.K."/>
            <person name="Vinu M."/>
            <person name="Alam I."/>
            <person name="Kamau A."/>
            <person name="Blom J."/>
            <person name="Bajic V.B."/>
            <person name="Stingl U."/>
        </authorList>
    </citation>
    <scope>NUCLEOTIDE SEQUENCE [LARGE SCALE GENOMIC DNA]</scope>
    <source>
        <strain evidence="6 7">MBRSH7</strain>
    </source>
</reference>
<dbReference type="GO" id="GO:1990281">
    <property type="term" value="C:efflux pump complex"/>
    <property type="evidence" value="ECO:0007669"/>
    <property type="project" value="TreeGrafter"/>
</dbReference>
<dbReference type="PROSITE" id="PS51257">
    <property type="entry name" value="PROKAR_LIPOPROTEIN"/>
    <property type="match status" value="1"/>
</dbReference>
<dbReference type="EMBL" id="CP011002">
    <property type="protein sequence ID" value="AKO66458.1"/>
    <property type="molecule type" value="Genomic_DNA"/>
</dbReference>
<feature type="domain" description="Multidrug resistance protein MdtA-like barrel-sandwich hybrid" evidence="4">
    <location>
        <begin position="62"/>
        <end position="199"/>
    </location>
</feature>
<dbReference type="Pfam" id="PF25917">
    <property type="entry name" value="BSH_RND"/>
    <property type="match status" value="1"/>
</dbReference>
<evidence type="ECO:0000259" key="3">
    <source>
        <dbReference type="Pfam" id="PF25876"/>
    </source>
</evidence>
<dbReference type="InterPro" id="IPR006143">
    <property type="entry name" value="RND_pump_MFP"/>
</dbReference>
<dbReference type="SUPFAM" id="SSF111369">
    <property type="entry name" value="HlyD-like secretion proteins"/>
    <property type="match status" value="1"/>
</dbReference>
<evidence type="ECO:0000313" key="6">
    <source>
        <dbReference type="EMBL" id="AKO66458.1"/>
    </source>
</evidence>
<comment type="similarity">
    <text evidence="1">Belongs to the membrane fusion protein (MFP) (TC 8.A.1) family.</text>
</comment>
<dbReference type="Proteomes" id="UP000066549">
    <property type="component" value="Chromosome"/>
</dbReference>
<dbReference type="GO" id="GO:0015562">
    <property type="term" value="F:efflux transmembrane transporter activity"/>
    <property type="evidence" value="ECO:0007669"/>
    <property type="project" value="TreeGrafter"/>
</dbReference>
<evidence type="ECO:0000256" key="2">
    <source>
        <dbReference type="SAM" id="Coils"/>
    </source>
</evidence>
<dbReference type="Pfam" id="PF25989">
    <property type="entry name" value="YknX_C"/>
    <property type="match status" value="1"/>
</dbReference>
<dbReference type="Gene3D" id="2.40.30.170">
    <property type="match status" value="1"/>
</dbReference>
<evidence type="ECO:0000313" key="7">
    <source>
        <dbReference type="Proteomes" id="UP000066549"/>
    </source>
</evidence>
<dbReference type="InterPro" id="IPR058637">
    <property type="entry name" value="YknX-like_C"/>
</dbReference>
<feature type="coiled-coil region" evidence="2">
    <location>
        <begin position="100"/>
        <end position="165"/>
    </location>
</feature>
<dbReference type="PANTHER" id="PTHR30469:SF15">
    <property type="entry name" value="HLYD FAMILY OF SECRETION PROTEINS"/>
    <property type="match status" value="1"/>
</dbReference>
<dbReference type="Gene3D" id="1.10.287.470">
    <property type="entry name" value="Helix hairpin bin"/>
    <property type="match status" value="1"/>
</dbReference>